<dbReference type="AlphaFoldDB" id="A0A226DBP3"/>
<evidence type="ECO:0000256" key="2">
    <source>
        <dbReference type="SAM" id="SignalP"/>
    </source>
</evidence>
<keyword evidence="2" id="KW-0732">Signal</keyword>
<gene>
    <name evidence="3" type="ORF">Fcan01_23165</name>
</gene>
<evidence type="ECO:0000256" key="1">
    <source>
        <dbReference type="SAM" id="Phobius"/>
    </source>
</evidence>
<proteinExistence type="predicted"/>
<dbReference type="EMBL" id="LNIX01000027">
    <property type="protein sequence ID" value="OXA42147.1"/>
    <property type="molecule type" value="Genomic_DNA"/>
</dbReference>
<feature type="signal peptide" evidence="2">
    <location>
        <begin position="1"/>
        <end position="21"/>
    </location>
</feature>
<reference evidence="3 4" key="1">
    <citation type="submission" date="2015-12" db="EMBL/GenBank/DDBJ databases">
        <title>The genome of Folsomia candida.</title>
        <authorList>
            <person name="Faddeeva A."/>
            <person name="Derks M.F."/>
            <person name="Anvar Y."/>
            <person name="Smit S."/>
            <person name="Van Straalen N."/>
            <person name="Roelofs D."/>
        </authorList>
    </citation>
    <scope>NUCLEOTIDE SEQUENCE [LARGE SCALE GENOMIC DNA]</scope>
    <source>
        <strain evidence="3 4">VU population</strain>
        <tissue evidence="3">Whole body</tissue>
    </source>
</reference>
<accession>A0A226DBP3</accession>
<comment type="caution">
    <text evidence="3">The sequence shown here is derived from an EMBL/GenBank/DDBJ whole genome shotgun (WGS) entry which is preliminary data.</text>
</comment>
<keyword evidence="1" id="KW-0472">Membrane</keyword>
<keyword evidence="1" id="KW-0812">Transmembrane</keyword>
<protein>
    <submittedName>
        <fullName evidence="3">Uncharacterized protein</fullName>
    </submittedName>
</protein>
<sequence length="533" mass="60900">MLAKYSLYFALFTFLCGKLPAQLTTLSLAPNNSIFNILVNLAQLNDTVWELALFNNLLDYNSRPKLIHNMSNFDVYDSKRYMTCGYKLYTGPKITLRYSQEIFFVIPSASKWLATVKFYHVQLQIASCGANPSLIFLIDRSATSTSVIPNGHRLVSLTARLFVLGPNKLGLINMYVFCHTCGSNLLRWIDHNHPDSLKQWKLYNYNLNGMQVWMGWAHENNRNQNTCASLYYSSRSFRSLIICLRKTLSKLYNFTDCYNYPLPHNLHYVSHNSILSSSSHLGNHPWKDSLFIYHIRMLRTSLTAISLKPSSLVESFGTFLIPFDTPTWIGIIVSVLAIPAVIAITKLGSVTHQYATALFWAYACLCGQYGVTNDILRMRPPLKIFIVTSIWFFFFIGTEFYQGSLFSSLITTSPPELPTSTSALLDLKLQIITTGGYYNGTSELQLSTVMYMIRDSIYKPDNTKKLNTMLTQLRHSIMFIPTENSFMLAAQLANLQTFDFNRSIRKLEDTFAILDESPRDENFISGLRTKRKL</sequence>
<dbReference type="Proteomes" id="UP000198287">
    <property type="component" value="Unassembled WGS sequence"/>
</dbReference>
<keyword evidence="4" id="KW-1185">Reference proteome</keyword>
<organism evidence="3 4">
    <name type="scientific">Folsomia candida</name>
    <name type="common">Springtail</name>
    <dbReference type="NCBI Taxonomy" id="158441"/>
    <lineage>
        <taxon>Eukaryota</taxon>
        <taxon>Metazoa</taxon>
        <taxon>Ecdysozoa</taxon>
        <taxon>Arthropoda</taxon>
        <taxon>Hexapoda</taxon>
        <taxon>Collembola</taxon>
        <taxon>Entomobryomorpha</taxon>
        <taxon>Isotomoidea</taxon>
        <taxon>Isotomidae</taxon>
        <taxon>Proisotominae</taxon>
        <taxon>Folsomia</taxon>
    </lineage>
</organism>
<feature type="transmembrane region" description="Helical" evidence="1">
    <location>
        <begin position="328"/>
        <end position="347"/>
    </location>
</feature>
<name>A0A226DBP3_FOLCA</name>
<keyword evidence="1" id="KW-1133">Transmembrane helix</keyword>
<feature type="transmembrane region" description="Helical" evidence="1">
    <location>
        <begin position="384"/>
        <end position="401"/>
    </location>
</feature>
<dbReference type="Gene3D" id="1.10.287.70">
    <property type="match status" value="1"/>
</dbReference>
<feature type="chain" id="PRO_5012511072" evidence="2">
    <location>
        <begin position="22"/>
        <end position="533"/>
    </location>
</feature>
<evidence type="ECO:0000313" key="4">
    <source>
        <dbReference type="Proteomes" id="UP000198287"/>
    </source>
</evidence>
<evidence type="ECO:0000313" key="3">
    <source>
        <dbReference type="EMBL" id="OXA42147.1"/>
    </source>
</evidence>